<name>A0A6G9QNX1_9GAMM</name>
<evidence type="ECO:0000256" key="3">
    <source>
        <dbReference type="ARBA" id="ARBA00022679"/>
    </source>
</evidence>
<dbReference type="InterPro" id="IPR050210">
    <property type="entry name" value="tRNA_Adenine-N(6)_MTase"/>
</dbReference>
<dbReference type="InterPro" id="IPR020596">
    <property type="entry name" value="rRNA_Ade_Mease_Trfase_CS"/>
</dbReference>
<keyword evidence="3 6" id="KW-0808">Transferase</keyword>
<comment type="function">
    <text evidence="6">Specifically methylates the adenine in position 37 of tRNA(1)(Val) (anticodon cmo5UAC).</text>
</comment>
<evidence type="ECO:0000256" key="2">
    <source>
        <dbReference type="ARBA" id="ARBA00022603"/>
    </source>
</evidence>
<dbReference type="SUPFAM" id="SSF53335">
    <property type="entry name" value="S-adenosyl-L-methionine-dependent methyltransferases"/>
    <property type="match status" value="1"/>
</dbReference>
<evidence type="ECO:0000259" key="7">
    <source>
        <dbReference type="Pfam" id="PF05175"/>
    </source>
</evidence>
<dbReference type="GO" id="GO:0003676">
    <property type="term" value="F:nucleic acid binding"/>
    <property type="evidence" value="ECO:0007669"/>
    <property type="project" value="InterPro"/>
</dbReference>
<dbReference type="GO" id="GO:0000179">
    <property type="term" value="F:rRNA (adenine-N6,N6-)-dimethyltransferase activity"/>
    <property type="evidence" value="ECO:0007669"/>
    <property type="project" value="InterPro"/>
</dbReference>
<keyword evidence="1 6" id="KW-0963">Cytoplasm</keyword>
<gene>
    <name evidence="8" type="ORF">HBH39_14350</name>
</gene>
<keyword evidence="9" id="KW-1185">Reference proteome</keyword>
<dbReference type="Pfam" id="PF05175">
    <property type="entry name" value="MTS"/>
    <property type="match status" value="1"/>
</dbReference>
<organism evidence="8 9">
    <name type="scientific">Shewanella aestuarii</name>
    <dbReference type="NCBI Taxonomy" id="1028752"/>
    <lineage>
        <taxon>Bacteria</taxon>
        <taxon>Pseudomonadati</taxon>
        <taxon>Pseudomonadota</taxon>
        <taxon>Gammaproteobacteria</taxon>
        <taxon>Alteromonadales</taxon>
        <taxon>Shewanellaceae</taxon>
        <taxon>Shewanella</taxon>
    </lineage>
</organism>
<keyword evidence="4 6" id="KW-0949">S-adenosyl-L-methionine</keyword>
<comment type="catalytic activity">
    <reaction evidence="6">
        <text>adenosine(37) in tRNA1(Val) + S-adenosyl-L-methionine = N(6)-methyladenosine(37) in tRNA1(Val) + S-adenosyl-L-homocysteine + H(+)</text>
        <dbReference type="Rhea" id="RHEA:43160"/>
        <dbReference type="Rhea" id="RHEA-COMP:10369"/>
        <dbReference type="Rhea" id="RHEA-COMP:10370"/>
        <dbReference type="ChEBI" id="CHEBI:15378"/>
        <dbReference type="ChEBI" id="CHEBI:57856"/>
        <dbReference type="ChEBI" id="CHEBI:59789"/>
        <dbReference type="ChEBI" id="CHEBI:74411"/>
        <dbReference type="ChEBI" id="CHEBI:74449"/>
        <dbReference type="EC" id="2.1.1.223"/>
    </reaction>
</comment>
<evidence type="ECO:0000313" key="8">
    <source>
        <dbReference type="EMBL" id="QIR15521.1"/>
    </source>
</evidence>
<dbReference type="PROSITE" id="PS01131">
    <property type="entry name" value="RRNA_A_DIMETH"/>
    <property type="match status" value="1"/>
</dbReference>
<accession>A0A6G9QNX1</accession>
<dbReference type="GO" id="GO:0016430">
    <property type="term" value="F:tRNA (adenine-N6)-methyltransferase activity"/>
    <property type="evidence" value="ECO:0007669"/>
    <property type="project" value="UniProtKB-UniRule"/>
</dbReference>
<dbReference type="HAMAP" id="MF_01872">
    <property type="entry name" value="tRNA_methyltr_YfiC"/>
    <property type="match status" value="1"/>
</dbReference>
<dbReference type="InterPro" id="IPR002052">
    <property type="entry name" value="DNA_methylase_N6_adenine_CS"/>
</dbReference>
<dbReference type="PANTHER" id="PTHR47739">
    <property type="entry name" value="TRNA1(VAL) (ADENINE(37)-N6)-METHYLTRANSFERASE"/>
    <property type="match status" value="1"/>
</dbReference>
<dbReference type="InterPro" id="IPR022882">
    <property type="entry name" value="tRNA_adenine-N6_MeTrfase"/>
</dbReference>
<dbReference type="GO" id="GO:0008033">
    <property type="term" value="P:tRNA processing"/>
    <property type="evidence" value="ECO:0007669"/>
    <property type="project" value="UniProtKB-UniRule"/>
</dbReference>
<dbReference type="InterPro" id="IPR007848">
    <property type="entry name" value="Small_mtfrase_dom"/>
</dbReference>
<dbReference type="GO" id="GO:0005737">
    <property type="term" value="C:cytoplasm"/>
    <property type="evidence" value="ECO:0007669"/>
    <property type="project" value="UniProtKB-SubCell"/>
</dbReference>
<evidence type="ECO:0000256" key="5">
    <source>
        <dbReference type="ARBA" id="ARBA00022694"/>
    </source>
</evidence>
<dbReference type="EMBL" id="CP050313">
    <property type="protein sequence ID" value="QIR15521.1"/>
    <property type="molecule type" value="Genomic_DNA"/>
</dbReference>
<comment type="subcellular location">
    <subcellularLocation>
        <location evidence="6">Cytoplasm</location>
    </subcellularLocation>
</comment>
<comment type="similarity">
    <text evidence="6">Belongs to the methyltransferase superfamily. tRNA (adenine-N(6)-)-methyltransferase family.</text>
</comment>
<keyword evidence="2 6" id="KW-0489">Methyltransferase</keyword>
<evidence type="ECO:0000256" key="6">
    <source>
        <dbReference type="HAMAP-Rule" id="MF_01872"/>
    </source>
</evidence>
<sequence length="246" mass="27569">MPFTFKQFHIDDSHCGMRVSTDGVLLGAWANLRQAEHILDIGAGSGLLSLMTAQRTSPTSQIIAIEIDKLASVDCQINAQNSPWAHKITVIQTSIQHYVQQFLQFAATSLVPNTKFDHIICNPPYFSHGPQTQIEARATARHTNHLSFDELALAIYHLLSNTGEASLIIPYQEEIRLTQAFNLNKMHLCKRVEVSSVEGKPANRLLMSFMHGEQGLCQSGVLNIRDRLGYYSPQMANLCQDFYLKL</sequence>
<dbReference type="EC" id="2.1.1.223" evidence="6"/>
<proteinExistence type="inferred from homology"/>
<feature type="domain" description="Methyltransferase small" evidence="7">
    <location>
        <begin position="34"/>
        <end position="133"/>
    </location>
</feature>
<dbReference type="Gene3D" id="3.40.50.150">
    <property type="entry name" value="Vaccinia Virus protein VP39"/>
    <property type="match status" value="1"/>
</dbReference>
<dbReference type="Proteomes" id="UP000502608">
    <property type="component" value="Chromosome"/>
</dbReference>
<dbReference type="AlphaFoldDB" id="A0A6G9QNX1"/>
<evidence type="ECO:0000256" key="1">
    <source>
        <dbReference type="ARBA" id="ARBA00022490"/>
    </source>
</evidence>
<reference evidence="8 9" key="1">
    <citation type="submission" date="2020-03" db="EMBL/GenBank/DDBJ databases">
        <title>Complete genome sequence of Shewanella sp.</title>
        <authorList>
            <person name="Kim Y.-S."/>
            <person name="Kim S.-J."/>
            <person name="Jung H.-K."/>
            <person name="Kim K.-H."/>
        </authorList>
    </citation>
    <scope>NUCLEOTIDE SEQUENCE [LARGE SCALE GENOMIC DNA]</scope>
    <source>
        <strain evidence="8 9">PN3F2</strain>
    </source>
</reference>
<keyword evidence="5 6" id="KW-0819">tRNA processing</keyword>
<dbReference type="PROSITE" id="PS00092">
    <property type="entry name" value="N6_MTASE"/>
    <property type="match status" value="1"/>
</dbReference>
<dbReference type="CDD" id="cd02440">
    <property type="entry name" value="AdoMet_MTases"/>
    <property type="match status" value="1"/>
</dbReference>
<dbReference type="InterPro" id="IPR029063">
    <property type="entry name" value="SAM-dependent_MTases_sf"/>
</dbReference>
<evidence type="ECO:0000313" key="9">
    <source>
        <dbReference type="Proteomes" id="UP000502608"/>
    </source>
</evidence>
<dbReference type="RefSeq" id="WP_167679374.1">
    <property type="nucleotide sequence ID" value="NZ_CP050313.1"/>
</dbReference>
<dbReference type="PANTHER" id="PTHR47739:SF1">
    <property type="entry name" value="TRNA1(VAL) (ADENINE(37)-N6)-METHYLTRANSFERASE"/>
    <property type="match status" value="1"/>
</dbReference>
<protein>
    <recommendedName>
        <fullName evidence="6">tRNA1(Val) (adenine(37)-N6)-methyltransferase</fullName>
        <ecNumber evidence="6">2.1.1.223</ecNumber>
    </recommendedName>
    <alternativeName>
        <fullName evidence="6">tRNA m6A37 methyltransferase</fullName>
    </alternativeName>
</protein>
<dbReference type="KEGG" id="saes:HBH39_14350"/>
<evidence type="ECO:0000256" key="4">
    <source>
        <dbReference type="ARBA" id="ARBA00022691"/>
    </source>
</evidence>